<gene>
    <name evidence="9" type="ORF">I2501_08530</name>
</gene>
<evidence type="ECO:0000256" key="4">
    <source>
        <dbReference type="ARBA" id="ARBA00022741"/>
    </source>
</evidence>
<keyword evidence="4" id="KW-0547">Nucleotide-binding</keyword>
<dbReference type="GO" id="GO:0009090">
    <property type="term" value="P:homoserine biosynthetic process"/>
    <property type="evidence" value="ECO:0007669"/>
    <property type="project" value="TreeGrafter"/>
</dbReference>
<dbReference type="PANTHER" id="PTHR21499:SF3">
    <property type="entry name" value="ASPARTOKINASE"/>
    <property type="match status" value="1"/>
</dbReference>
<name>A0A931B0P3_9ACTN</name>
<dbReference type="Proteomes" id="UP000657385">
    <property type="component" value="Unassembled WGS sequence"/>
</dbReference>
<dbReference type="EMBL" id="JADPRT010000003">
    <property type="protein sequence ID" value="MBF9068083.1"/>
    <property type="molecule type" value="Genomic_DNA"/>
</dbReference>
<evidence type="ECO:0000256" key="6">
    <source>
        <dbReference type="ARBA" id="ARBA00022840"/>
    </source>
</evidence>
<evidence type="ECO:0000256" key="1">
    <source>
        <dbReference type="ARBA" id="ARBA00010122"/>
    </source>
</evidence>
<dbReference type="EC" id="2.7.2.4" evidence="2"/>
<dbReference type="PANTHER" id="PTHR21499">
    <property type="entry name" value="ASPARTATE KINASE"/>
    <property type="match status" value="1"/>
</dbReference>
<reference evidence="9" key="1">
    <citation type="submission" date="2020-11" db="EMBL/GenBank/DDBJ databases">
        <title>Isolation and identification of active actinomycetes.</title>
        <authorList>
            <person name="Yu B."/>
        </authorList>
    </citation>
    <scope>NUCLEOTIDE SEQUENCE</scope>
    <source>
        <strain evidence="9">NEAU-YB345</strain>
    </source>
</reference>
<comment type="similarity">
    <text evidence="1">Belongs to the aspartokinase family.</text>
</comment>
<keyword evidence="3" id="KW-0808">Transferase</keyword>
<comment type="catalytic activity">
    <reaction evidence="7">
        <text>L-aspartate + ATP = 4-phospho-L-aspartate + ADP</text>
        <dbReference type="Rhea" id="RHEA:23776"/>
        <dbReference type="ChEBI" id="CHEBI:29991"/>
        <dbReference type="ChEBI" id="CHEBI:30616"/>
        <dbReference type="ChEBI" id="CHEBI:57535"/>
        <dbReference type="ChEBI" id="CHEBI:456216"/>
        <dbReference type="EC" id="2.7.2.4"/>
    </reaction>
</comment>
<dbReference type="GO" id="GO:0005829">
    <property type="term" value="C:cytosol"/>
    <property type="evidence" value="ECO:0007669"/>
    <property type="project" value="TreeGrafter"/>
</dbReference>
<dbReference type="Gene3D" id="3.40.1160.10">
    <property type="entry name" value="Acetylglutamate kinase-like"/>
    <property type="match status" value="1"/>
</dbReference>
<dbReference type="RefSeq" id="WP_196193255.1">
    <property type="nucleotide sequence ID" value="NZ_JADPRT010000003.1"/>
</dbReference>
<dbReference type="GO" id="GO:0004072">
    <property type="term" value="F:aspartate kinase activity"/>
    <property type="evidence" value="ECO:0007669"/>
    <property type="project" value="TreeGrafter"/>
</dbReference>
<evidence type="ECO:0000256" key="7">
    <source>
        <dbReference type="ARBA" id="ARBA00047872"/>
    </source>
</evidence>
<evidence type="ECO:0000256" key="5">
    <source>
        <dbReference type="ARBA" id="ARBA00022777"/>
    </source>
</evidence>
<dbReference type="InterPro" id="IPR036393">
    <property type="entry name" value="AceGlu_kinase-like_sf"/>
</dbReference>
<evidence type="ECO:0000256" key="3">
    <source>
        <dbReference type="ARBA" id="ARBA00022679"/>
    </source>
</evidence>
<dbReference type="InterPro" id="IPR001048">
    <property type="entry name" value="Asp/Glu/Uridylate_kinase"/>
</dbReference>
<dbReference type="AlphaFoldDB" id="A0A931B0P3"/>
<evidence type="ECO:0000259" key="8">
    <source>
        <dbReference type="Pfam" id="PF00696"/>
    </source>
</evidence>
<dbReference type="GO" id="GO:0009089">
    <property type="term" value="P:lysine biosynthetic process via diaminopimelate"/>
    <property type="evidence" value="ECO:0007669"/>
    <property type="project" value="TreeGrafter"/>
</dbReference>
<dbReference type="Pfam" id="PF00696">
    <property type="entry name" value="AA_kinase"/>
    <property type="match status" value="1"/>
</dbReference>
<proteinExistence type="inferred from homology"/>
<organism evidence="9 10">
    <name type="scientific">Streptacidiphilus fuscans</name>
    <dbReference type="NCBI Taxonomy" id="2789292"/>
    <lineage>
        <taxon>Bacteria</taxon>
        <taxon>Bacillati</taxon>
        <taxon>Actinomycetota</taxon>
        <taxon>Actinomycetes</taxon>
        <taxon>Kitasatosporales</taxon>
        <taxon>Streptomycetaceae</taxon>
        <taxon>Streptacidiphilus</taxon>
    </lineage>
</organism>
<dbReference type="SUPFAM" id="SSF53633">
    <property type="entry name" value="Carbamate kinase-like"/>
    <property type="match status" value="1"/>
</dbReference>
<evidence type="ECO:0000256" key="2">
    <source>
        <dbReference type="ARBA" id="ARBA00013059"/>
    </source>
</evidence>
<evidence type="ECO:0000313" key="10">
    <source>
        <dbReference type="Proteomes" id="UP000657385"/>
    </source>
</evidence>
<keyword evidence="6" id="KW-0067">ATP-binding</keyword>
<comment type="caution">
    <text evidence="9">The sequence shown here is derived from an EMBL/GenBank/DDBJ whole genome shotgun (WGS) entry which is preliminary data.</text>
</comment>
<keyword evidence="10" id="KW-1185">Reference proteome</keyword>
<keyword evidence="5 9" id="KW-0418">Kinase</keyword>
<feature type="domain" description="Aspartate/glutamate/uridylate kinase" evidence="8">
    <location>
        <begin position="6"/>
        <end position="230"/>
    </location>
</feature>
<sequence length="364" mass="38692">MTTASVLKFGGSSFRTPEAYGQLAQALGLRLDQEQRPMVVVVSAMPGETEQFRERLREVDPHPADDRVAGLLTLADTVGAHLLAAALHRLGRKVTVMAGHQIGVTTDRTAMWARIDDIDPEPMARALGEYEVVIVPGGQAADDLGRPTWLGKNSSDLSAVALAAAVGADRCEIHSDVDGIYSSDPNRVEGTRLMRSVSYDAAAMMSLYGAKVLHRRSIQLARRHGISIVCRLNRAPFTTGTVIGAVGAGESAVVLNDRSLVLEYASDAEADHVHSVFHAEGVDSVRLATGAQVAVIGGYLDLAEFQRRNRLPDGQVRGIPVTEVHGAHPITHVAPDVDAAERLAQSLHDALPAPAQAAPTLVAV</sequence>
<protein>
    <recommendedName>
        <fullName evidence="2">aspartate kinase</fullName>
        <ecNumber evidence="2">2.7.2.4</ecNumber>
    </recommendedName>
</protein>
<accession>A0A931B0P3</accession>
<evidence type="ECO:0000313" key="9">
    <source>
        <dbReference type="EMBL" id="MBF9068083.1"/>
    </source>
</evidence>